<dbReference type="InterPro" id="IPR004942">
    <property type="entry name" value="Roadblock/LAMTOR2_dom"/>
</dbReference>
<evidence type="ECO:0000256" key="1">
    <source>
        <dbReference type="SAM" id="MobiDB-lite"/>
    </source>
</evidence>
<accession>A0A6G4U9Z6</accession>
<comment type="caution">
    <text evidence="3">The sequence shown here is derived from an EMBL/GenBank/DDBJ whole genome shotgun (WGS) entry which is preliminary data.</text>
</comment>
<name>A0A6G4U9Z6_9ACTN</name>
<feature type="region of interest" description="Disordered" evidence="1">
    <location>
        <begin position="139"/>
        <end position="163"/>
    </location>
</feature>
<evidence type="ECO:0000313" key="4">
    <source>
        <dbReference type="Proteomes" id="UP000481583"/>
    </source>
</evidence>
<dbReference type="EMBL" id="JAAKZV010000255">
    <property type="protein sequence ID" value="NGN69065.1"/>
    <property type="molecule type" value="Genomic_DNA"/>
</dbReference>
<dbReference type="SMART" id="SM00960">
    <property type="entry name" value="Robl_LC7"/>
    <property type="match status" value="1"/>
</dbReference>
<feature type="domain" description="Roadblock/LAMTOR2" evidence="2">
    <location>
        <begin position="13"/>
        <end position="113"/>
    </location>
</feature>
<dbReference type="AlphaFoldDB" id="A0A6G4U9Z6"/>
<evidence type="ECO:0000313" key="3">
    <source>
        <dbReference type="EMBL" id="NGN69065.1"/>
    </source>
</evidence>
<dbReference type="PANTHER" id="PTHR36222">
    <property type="entry name" value="SERINE PROTEASE INHIBITOR RV3364C"/>
    <property type="match status" value="1"/>
</dbReference>
<dbReference type="Gene3D" id="3.30.450.30">
    <property type="entry name" value="Dynein light chain 2a, cytoplasmic"/>
    <property type="match status" value="1"/>
</dbReference>
<dbReference type="InterPro" id="IPR053141">
    <property type="entry name" value="Mycobact_SerProt_Inhib_Rv3364c"/>
</dbReference>
<organism evidence="3 4">
    <name type="scientific">Streptomyces coryli</name>
    <dbReference type="NCBI Taxonomy" id="1128680"/>
    <lineage>
        <taxon>Bacteria</taxon>
        <taxon>Bacillati</taxon>
        <taxon>Actinomycetota</taxon>
        <taxon>Actinomycetes</taxon>
        <taxon>Kitasatosporales</taxon>
        <taxon>Streptomycetaceae</taxon>
        <taxon>Streptomyces</taxon>
    </lineage>
</organism>
<sequence length="163" mass="16329">MPAARLTALPDVGWMLRPITGIPGVRHAVVVSDDGLHLGHASANNLTGDIPELGRGEAEALSAACAALTITSRSAVALFLGEEAGVRQLMVESAQGYVLFTSAGSGASLAVATGADADVALVAQQMQILVVKIGAQLTAGNPPAETPPAETPKSAARSPEPGS</sequence>
<evidence type="ECO:0000259" key="2">
    <source>
        <dbReference type="SMART" id="SM00960"/>
    </source>
</evidence>
<protein>
    <submittedName>
        <fullName evidence="3">Roadblock/LC7 domain-containing protein</fullName>
    </submittedName>
</protein>
<dbReference type="Pfam" id="PF03259">
    <property type="entry name" value="Robl_LC7"/>
    <property type="match status" value="1"/>
</dbReference>
<dbReference type="RefSeq" id="WP_165243663.1">
    <property type="nucleotide sequence ID" value="NZ_JAAKZV010000255.1"/>
</dbReference>
<dbReference type="Proteomes" id="UP000481583">
    <property type="component" value="Unassembled WGS sequence"/>
</dbReference>
<keyword evidence="4" id="KW-1185">Reference proteome</keyword>
<dbReference type="PANTHER" id="PTHR36222:SF1">
    <property type="entry name" value="SERINE PROTEASE INHIBITOR RV3364C"/>
    <property type="match status" value="1"/>
</dbReference>
<reference evidence="3 4" key="1">
    <citation type="submission" date="2020-02" db="EMBL/GenBank/DDBJ databases">
        <title>Whole-genome analyses of novel actinobacteria.</title>
        <authorList>
            <person name="Sahin N."/>
        </authorList>
    </citation>
    <scope>NUCLEOTIDE SEQUENCE [LARGE SCALE GENOMIC DNA]</scope>
    <source>
        <strain evidence="3 4">A7024</strain>
    </source>
</reference>
<dbReference type="SUPFAM" id="SSF103196">
    <property type="entry name" value="Roadblock/LC7 domain"/>
    <property type="match status" value="1"/>
</dbReference>
<proteinExistence type="predicted"/>
<gene>
    <name evidence="3" type="ORF">G5C51_34900</name>
</gene>